<dbReference type="AlphaFoldDB" id="A0A482V9C1"/>
<feature type="non-terminal residue" evidence="2">
    <location>
        <position position="58"/>
    </location>
</feature>
<dbReference type="EMBL" id="QDEB01124822">
    <property type="protein sequence ID" value="RZB39824.1"/>
    <property type="molecule type" value="Genomic_DNA"/>
</dbReference>
<feature type="transmembrane region" description="Helical" evidence="1">
    <location>
        <begin position="27"/>
        <end position="45"/>
    </location>
</feature>
<organism evidence="2 3">
    <name type="scientific">Asbolus verrucosus</name>
    <name type="common">Desert ironclad beetle</name>
    <dbReference type="NCBI Taxonomy" id="1661398"/>
    <lineage>
        <taxon>Eukaryota</taxon>
        <taxon>Metazoa</taxon>
        <taxon>Ecdysozoa</taxon>
        <taxon>Arthropoda</taxon>
        <taxon>Hexapoda</taxon>
        <taxon>Insecta</taxon>
        <taxon>Pterygota</taxon>
        <taxon>Neoptera</taxon>
        <taxon>Endopterygota</taxon>
        <taxon>Coleoptera</taxon>
        <taxon>Polyphaga</taxon>
        <taxon>Cucujiformia</taxon>
        <taxon>Tenebrionidae</taxon>
        <taxon>Pimeliinae</taxon>
        <taxon>Asbolus</taxon>
    </lineage>
</organism>
<keyword evidence="3" id="KW-1185">Reference proteome</keyword>
<sequence length="58" mass="6878">MFRVNISINYWYRNTGNQFFNNPRSSCLLLPLLLSITGQIFYWSWTRMSLVFHTTNGG</sequence>
<keyword evidence="1" id="KW-0812">Transmembrane</keyword>
<evidence type="ECO:0000313" key="2">
    <source>
        <dbReference type="EMBL" id="RZB39824.1"/>
    </source>
</evidence>
<keyword evidence="1" id="KW-1133">Transmembrane helix</keyword>
<proteinExistence type="predicted"/>
<accession>A0A482V9C1</accession>
<reference evidence="2 3" key="1">
    <citation type="submission" date="2017-03" db="EMBL/GenBank/DDBJ databases">
        <title>Genome of the blue death feigning beetle - Asbolus verrucosus.</title>
        <authorList>
            <person name="Rider S.D."/>
        </authorList>
    </citation>
    <scope>NUCLEOTIDE SEQUENCE [LARGE SCALE GENOMIC DNA]</scope>
    <source>
        <strain evidence="2">Butters</strain>
        <tissue evidence="2">Head and leg muscle</tissue>
    </source>
</reference>
<keyword evidence="1" id="KW-0472">Membrane</keyword>
<protein>
    <submittedName>
        <fullName evidence="2">Uncharacterized protein</fullName>
    </submittedName>
</protein>
<name>A0A482V9C1_ASBVE</name>
<gene>
    <name evidence="2" type="ORF">BDFB_006843</name>
</gene>
<comment type="caution">
    <text evidence="2">The sequence shown here is derived from an EMBL/GenBank/DDBJ whole genome shotgun (WGS) entry which is preliminary data.</text>
</comment>
<dbReference type="Proteomes" id="UP000292052">
    <property type="component" value="Unassembled WGS sequence"/>
</dbReference>
<evidence type="ECO:0000313" key="3">
    <source>
        <dbReference type="Proteomes" id="UP000292052"/>
    </source>
</evidence>
<evidence type="ECO:0000256" key="1">
    <source>
        <dbReference type="SAM" id="Phobius"/>
    </source>
</evidence>